<name>L0R987_9BACT</name>
<dbReference type="EMBL" id="FO203522">
    <property type="protein sequence ID" value="CCO22146.1"/>
    <property type="molecule type" value="Genomic_DNA"/>
</dbReference>
<dbReference type="AlphaFoldDB" id="L0R987"/>
<dbReference type="HOGENOM" id="CLU_3288482_0_0_7"/>
<keyword evidence="2" id="KW-1185">Reference proteome</keyword>
<reference evidence="1 2" key="1">
    <citation type="submission" date="2012-10" db="EMBL/GenBank/DDBJ databases">
        <authorList>
            <person name="Genoscope - CEA"/>
        </authorList>
    </citation>
    <scope>NUCLEOTIDE SEQUENCE [LARGE SCALE GENOMIC DNA]</scope>
    <source>
        <strain evidence="2">AM13 / DSM 14728</strain>
    </source>
</reference>
<gene>
    <name evidence="1" type="ORF">DESAM_10165</name>
</gene>
<proteinExistence type="predicted"/>
<evidence type="ECO:0000313" key="1">
    <source>
        <dbReference type="EMBL" id="CCO22146.1"/>
    </source>
</evidence>
<protein>
    <submittedName>
        <fullName evidence="1">Uncharacterized protein</fullName>
    </submittedName>
</protein>
<dbReference type="Proteomes" id="UP000010808">
    <property type="component" value="Chromosome"/>
</dbReference>
<dbReference type="PATRIC" id="fig|1121451.3.peg.153"/>
<dbReference type="KEGG" id="dhy:DESAM_10165"/>
<accession>L0R987</accession>
<sequence>MFIGIQIYFEKIEVVRVFSHMSLVEKKIDQTRTPVFKSST</sequence>
<evidence type="ECO:0000313" key="2">
    <source>
        <dbReference type="Proteomes" id="UP000010808"/>
    </source>
</evidence>
<organism evidence="1 2">
    <name type="scientific">Maridesulfovibrio hydrothermalis AM13 = DSM 14728</name>
    <dbReference type="NCBI Taxonomy" id="1121451"/>
    <lineage>
        <taxon>Bacteria</taxon>
        <taxon>Pseudomonadati</taxon>
        <taxon>Thermodesulfobacteriota</taxon>
        <taxon>Desulfovibrionia</taxon>
        <taxon>Desulfovibrionales</taxon>
        <taxon>Desulfovibrionaceae</taxon>
        <taxon>Maridesulfovibrio</taxon>
    </lineage>
</organism>